<evidence type="ECO:0008006" key="3">
    <source>
        <dbReference type="Google" id="ProtNLM"/>
    </source>
</evidence>
<accession>A0ABN2ZNG6</accession>
<evidence type="ECO:0000313" key="2">
    <source>
        <dbReference type="Proteomes" id="UP001501020"/>
    </source>
</evidence>
<comment type="caution">
    <text evidence="1">The sequence shown here is derived from an EMBL/GenBank/DDBJ whole genome shotgun (WGS) entry which is preliminary data.</text>
</comment>
<dbReference type="SUPFAM" id="SSF50475">
    <property type="entry name" value="FMN-binding split barrel"/>
    <property type="match status" value="1"/>
</dbReference>
<name>A0ABN2ZNG6_9ACTN</name>
<evidence type="ECO:0000313" key="1">
    <source>
        <dbReference type="EMBL" id="GAA2144944.1"/>
    </source>
</evidence>
<protein>
    <recommendedName>
        <fullName evidence="3">Pyridoxamine 5'-phosphate oxidase family protein</fullName>
    </recommendedName>
</protein>
<dbReference type="Proteomes" id="UP001501020">
    <property type="component" value="Unassembled WGS sequence"/>
</dbReference>
<proteinExistence type="predicted"/>
<organism evidence="1 2">
    <name type="scientific">Actinomadura napierensis</name>
    <dbReference type="NCBI Taxonomy" id="267854"/>
    <lineage>
        <taxon>Bacteria</taxon>
        <taxon>Bacillati</taxon>
        <taxon>Actinomycetota</taxon>
        <taxon>Actinomycetes</taxon>
        <taxon>Streptosporangiales</taxon>
        <taxon>Thermomonosporaceae</taxon>
        <taxon>Actinomadura</taxon>
    </lineage>
</organism>
<keyword evidence="2" id="KW-1185">Reference proteome</keyword>
<gene>
    <name evidence="1" type="ORF">GCM10009727_45130</name>
</gene>
<reference evidence="1 2" key="1">
    <citation type="journal article" date="2019" name="Int. J. Syst. Evol. Microbiol.">
        <title>The Global Catalogue of Microorganisms (GCM) 10K type strain sequencing project: providing services to taxonomists for standard genome sequencing and annotation.</title>
        <authorList>
            <consortium name="The Broad Institute Genomics Platform"/>
            <consortium name="The Broad Institute Genome Sequencing Center for Infectious Disease"/>
            <person name="Wu L."/>
            <person name="Ma J."/>
        </authorList>
    </citation>
    <scope>NUCLEOTIDE SEQUENCE [LARGE SCALE GENOMIC DNA]</scope>
    <source>
        <strain evidence="1 2">JCM 13850</strain>
    </source>
</reference>
<dbReference type="EMBL" id="BAAAMR010000040">
    <property type="protein sequence ID" value="GAA2144944.1"/>
    <property type="molecule type" value="Genomic_DNA"/>
</dbReference>
<sequence>MVATLGLPRDVADGIGETAMAARDPIAEPLSSPSGVPLTALTWADVRGRVAAQETHLLATSGQGGRPHVVPVLGV</sequence>